<gene>
    <name evidence="2" type="ORF">FTUN_7868</name>
</gene>
<dbReference type="Proteomes" id="UP000503447">
    <property type="component" value="Chromosome"/>
</dbReference>
<dbReference type="RefSeq" id="WP_171475039.1">
    <property type="nucleotide sequence ID" value="NZ_CP053452.2"/>
</dbReference>
<keyword evidence="3" id="KW-1185">Reference proteome</keyword>
<dbReference type="AlphaFoldDB" id="A0A6M5Z445"/>
<feature type="coiled-coil region" evidence="1">
    <location>
        <begin position="32"/>
        <end position="71"/>
    </location>
</feature>
<evidence type="ECO:0000256" key="1">
    <source>
        <dbReference type="SAM" id="Coils"/>
    </source>
</evidence>
<accession>A0A6M5Z445</accession>
<dbReference type="KEGG" id="ftj:FTUN_7868"/>
<organism evidence="2 3">
    <name type="scientific">Frigoriglobus tundricola</name>
    <dbReference type="NCBI Taxonomy" id="2774151"/>
    <lineage>
        <taxon>Bacteria</taxon>
        <taxon>Pseudomonadati</taxon>
        <taxon>Planctomycetota</taxon>
        <taxon>Planctomycetia</taxon>
        <taxon>Gemmatales</taxon>
        <taxon>Gemmataceae</taxon>
        <taxon>Frigoriglobus</taxon>
    </lineage>
</organism>
<sequence length="235" mass="25686">MRLACLAQTLVAITIVTTFARVDGADDPPTEIEKARSAYEKAREKHQAELLKQFDEAAERITKQKVAAEERAKRVDAVKAEKGRFEKEGLIPWSESMRPHLAGYQKNLAVAEAPLKKAFDRDIDRALKAKNTAHVNRLRADLITALDVKVVATWSHGTEVPGSGHEIQLYSNGKIGGPDSGATWTFQNGILTLRWPNATAPGGAWVDSCSVSADGRTYSGKNQKGVRIGGYYVAK</sequence>
<reference evidence="3" key="1">
    <citation type="submission" date="2020-05" db="EMBL/GenBank/DDBJ databases">
        <title>Frigoriglobus tundricola gen. nov., sp. nov., a psychrotolerant cellulolytic planctomycete of the family Gemmataceae with two divergent copies of 16S rRNA gene.</title>
        <authorList>
            <person name="Kulichevskaya I.S."/>
            <person name="Ivanova A.A."/>
            <person name="Naumoff D.G."/>
            <person name="Beletsky A.V."/>
            <person name="Rijpstra W.I.C."/>
            <person name="Sinninghe Damste J.S."/>
            <person name="Mardanov A.V."/>
            <person name="Ravin N.V."/>
            <person name="Dedysh S.N."/>
        </authorList>
    </citation>
    <scope>NUCLEOTIDE SEQUENCE [LARGE SCALE GENOMIC DNA]</scope>
    <source>
        <strain evidence="3">PL17</strain>
    </source>
</reference>
<evidence type="ECO:0000313" key="2">
    <source>
        <dbReference type="EMBL" id="QJX00244.1"/>
    </source>
</evidence>
<dbReference type="EMBL" id="CP053452">
    <property type="protein sequence ID" value="QJX00244.1"/>
    <property type="molecule type" value="Genomic_DNA"/>
</dbReference>
<evidence type="ECO:0000313" key="3">
    <source>
        <dbReference type="Proteomes" id="UP000503447"/>
    </source>
</evidence>
<name>A0A6M5Z445_9BACT</name>
<keyword evidence="1" id="KW-0175">Coiled coil</keyword>
<protein>
    <submittedName>
        <fullName evidence="2">Uncharacterized protein</fullName>
    </submittedName>
</protein>
<proteinExistence type="predicted"/>